<keyword evidence="3" id="KW-1185">Reference proteome</keyword>
<dbReference type="InterPro" id="IPR022606">
    <property type="entry name" value="DUF2914"/>
</dbReference>
<protein>
    <submittedName>
        <fullName evidence="2">DUF2914 domain-containing protein</fullName>
    </submittedName>
</protein>
<dbReference type="Pfam" id="PF11141">
    <property type="entry name" value="DUF2914"/>
    <property type="match status" value="1"/>
</dbReference>
<dbReference type="RefSeq" id="WP_114642635.1">
    <property type="nucleotide sequence ID" value="NZ_JAACIO010000016.1"/>
</dbReference>
<evidence type="ECO:0000259" key="1">
    <source>
        <dbReference type="Pfam" id="PF11141"/>
    </source>
</evidence>
<proteinExistence type="predicted"/>
<reference evidence="2 3" key="1">
    <citation type="submission" date="2018-08" db="EMBL/GenBank/DDBJ databases">
        <title>Draft genome sequence of Psychrilyobacter sp. strain SD5 isolated from Black Sea water.</title>
        <authorList>
            <person name="Yadav S."/>
            <person name="Villanueva L."/>
            <person name="Damste J.S.S."/>
        </authorList>
    </citation>
    <scope>NUCLEOTIDE SEQUENCE [LARGE SCALE GENOMIC DNA]</scope>
    <source>
        <strain evidence="2 3">SD5</strain>
    </source>
</reference>
<comment type="caution">
    <text evidence="2">The sequence shown here is derived from an EMBL/GenBank/DDBJ whole genome shotgun (WGS) entry which is preliminary data.</text>
</comment>
<evidence type="ECO:0000313" key="2">
    <source>
        <dbReference type="EMBL" id="REI40896.1"/>
    </source>
</evidence>
<name>A0ABX9KG78_9FUSO</name>
<feature type="domain" description="DUF2914" evidence="1">
    <location>
        <begin position="69"/>
        <end position="132"/>
    </location>
</feature>
<dbReference type="Proteomes" id="UP000263486">
    <property type="component" value="Unassembled WGS sequence"/>
</dbReference>
<sequence>MKKLLLTILIILGTLAAYGKPNGENSYYLSRAVLTNEVVEKEPVKTMDTFKLYSQGYFYTEFKDIGKEKTIYHNWYLLEEDGEKTLMASVPLKISGPRWRTWSRKNLFLSGKWSVEAVDENDKVLSKKEFNVE</sequence>
<accession>A0ABX9KG78</accession>
<dbReference type="EMBL" id="QUAJ01000015">
    <property type="protein sequence ID" value="REI40896.1"/>
    <property type="molecule type" value="Genomic_DNA"/>
</dbReference>
<gene>
    <name evidence="2" type="ORF">DYH56_09560</name>
</gene>
<evidence type="ECO:0000313" key="3">
    <source>
        <dbReference type="Proteomes" id="UP000263486"/>
    </source>
</evidence>
<organism evidence="2 3">
    <name type="scientific">Psychrilyobacter piezotolerans</name>
    <dbReference type="NCBI Taxonomy" id="2293438"/>
    <lineage>
        <taxon>Bacteria</taxon>
        <taxon>Fusobacteriati</taxon>
        <taxon>Fusobacteriota</taxon>
        <taxon>Fusobacteriia</taxon>
        <taxon>Fusobacteriales</taxon>
        <taxon>Fusobacteriaceae</taxon>
        <taxon>Psychrilyobacter</taxon>
    </lineage>
</organism>